<dbReference type="InParanoid" id="A0A067QE15"/>
<dbReference type="AlphaFoldDB" id="A0A067QE15"/>
<gene>
    <name evidence="2" type="ORF">JAAARDRAFT_188449</name>
</gene>
<dbReference type="HOGENOM" id="CLU_963327_0_0_1"/>
<evidence type="ECO:0000313" key="3">
    <source>
        <dbReference type="Proteomes" id="UP000027265"/>
    </source>
</evidence>
<dbReference type="Proteomes" id="UP000027265">
    <property type="component" value="Unassembled WGS sequence"/>
</dbReference>
<sequence length="289" mass="33270">MATCTRVPTTQPNFHHSGDFYPFRYASTLAPPPPDEPDMPRYTIALRGHLAYHIQEGQLDNRDFRDYHFCRALLQTTTPTSPANVWEELLGDGCIRVYINKAYGVTGEKLKEKKKPYQQQDSGYAETTPTPPPSPPPSSPIPDVDYPYNLPPYPVVPTTSVFLPKGIFDPQHYILSIEHLLTPLTDEAVQRFGKTFSTPNLLASFRRVCEEAIHQFNLLRYMYGTTGNHVEYQIGVVYLSFKLYEGVLSMADKMADLRRNREYFYTRRENMLNRMWAVKRARDDVSMSD</sequence>
<organism evidence="2 3">
    <name type="scientific">Jaapia argillacea MUCL 33604</name>
    <dbReference type="NCBI Taxonomy" id="933084"/>
    <lineage>
        <taxon>Eukaryota</taxon>
        <taxon>Fungi</taxon>
        <taxon>Dikarya</taxon>
        <taxon>Basidiomycota</taxon>
        <taxon>Agaricomycotina</taxon>
        <taxon>Agaricomycetes</taxon>
        <taxon>Agaricomycetidae</taxon>
        <taxon>Jaapiales</taxon>
        <taxon>Jaapiaceae</taxon>
        <taxon>Jaapia</taxon>
    </lineage>
</organism>
<evidence type="ECO:0000256" key="1">
    <source>
        <dbReference type="SAM" id="MobiDB-lite"/>
    </source>
</evidence>
<feature type="compositionally biased region" description="Pro residues" evidence="1">
    <location>
        <begin position="129"/>
        <end position="140"/>
    </location>
</feature>
<dbReference type="EMBL" id="KL197709">
    <property type="protein sequence ID" value="KDQ65199.1"/>
    <property type="molecule type" value="Genomic_DNA"/>
</dbReference>
<name>A0A067QE15_9AGAM</name>
<accession>A0A067QE15</accession>
<protein>
    <submittedName>
        <fullName evidence="2">Uncharacterized protein</fullName>
    </submittedName>
</protein>
<keyword evidence="3" id="KW-1185">Reference proteome</keyword>
<proteinExistence type="predicted"/>
<reference evidence="3" key="1">
    <citation type="journal article" date="2014" name="Proc. Natl. Acad. Sci. U.S.A.">
        <title>Extensive sampling of basidiomycete genomes demonstrates inadequacy of the white-rot/brown-rot paradigm for wood decay fungi.</title>
        <authorList>
            <person name="Riley R."/>
            <person name="Salamov A.A."/>
            <person name="Brown D.W."/>
            <person name="Nagy L.G."/>
            <person name="Floudas D."/>
            <person name="Held B.W."/>
            <person name="Levasseur A."/>
            <person name="Lombard V."/>
            <person name="Morin E."/>
            <person name="Otillar R."/>
            <person name="Lindquist E.A."/>
            <person name="Sun H."/>
            <person name="LaButti K.M."/>
            <person name="Schmutz J."/>
            <person name="Jabbour D."/>
            <person name="Luo H."/>
            <person name="Baker S.E."/>
            <person name="Pisabarro A.G."/>
            <person name="Walton J.D."/>
            <person name="Blanchette R.A."/>
            <person name="Henrissat B."/>
            <person name="Martin F."/>
            <person name="Cullen D."/>
            <person name="Hibbett D.S."/>
            <person name="Grigoriev I.V."/>
        </authorList>
    </citation>
    <scope>NUCLEOTIDE SEQUENCE [LARGE SCALE GENOMIC DNA]</scope>
    <source>
        <strain evidence="3">MUCL 33604</strain>
    </source>
</reference>
<evidence type="ECO:0000313" key="2">
    <source>
        <dbReference type="EMBL" id="KDQ65199.1"/>
    </source>
</evidence>
<feature type="region of interest" description="Disordered" evidence="1">
    <location>
        <begin position="111"/>
        <end position="144"/>
    </location>
</feature>